<accession>A0A1H2Y096</accession>
<gene>
    <name evidence="1" type="ORF">Heshes_21420</name>
    <name evidence="2" type="ORF">SAMN04489725_12619</name>
</gene>
<protein>
    <submittedName>
        <fullName evidence="2">Uncharacterized protein</fullName>
    </submittedName>
</protein>
<sequence>MESKALKIFRRKMANPLHWRKANQVFLRYSETDLQSLERTKHLISTLAAELDVPLSPEEKTEAAKWLRAQGINPQSRMDRMMIWKRAK</sequence>
<dbReference type="AlphaFoldDB" id="A0A1H2Y096"/>
<dbReference type="RefSeq" id="WP_074693782.1">
    <property type="nucleotide sequence ID" value="NZ_BSRA01000012.1"/>
</dbReference>
<proteinExistence type="predicted"/>
<evidence type="ECO:0000313" key="3">
    <source>
        <dbReference type="Proteomes" id="UP000182589"/>
    </source>
</evidence>
<keyword evidence="3" id="KW-1185">Reference proteome</keyword>
<dbReference type="EMBL" id="BSRA01000012">
    <property type="protein sequence ID" value="GLV14458.1"/>
    <property type="molecule type" value="Genomic_DNA"/>
</dbReference>
<dbReference type="EMBL" id="FNOJ01000026">
    <property type="protein sequence ID" value="SDW98613.1"/>
    <property type="molecule type" value="Genomic_DNA"/>
</dbReference>
<organism evidence="2 3">
    <name type="scientific">Alicyclobacillus hesperidum</name>
    <dbReference type="NCBI Taxonomy" id="89784"/>
    <lineage>
        <taxon>Bacteria</taxon>
        <taxon>Bacillati</taxon>
        <taxon>Bacillota</taxon>
        <taxon>Bacilli</taxon>
        <taxon>Bacillales</taxon>
        <taxon>Alicyclobacillaceae</taxon>
        <taxon>Alicyclobacillus</taxon>
    </lineage>
</organism>
<dbReference type="Proteomes" id="UP000182589">
    <property type="component" value="Unassembled WGS sequence"/>
</dbReference>
<reference evidence="2" key="2">
    <citation type="submission" date="2016-10" db="EMBL/GenBank/DDBJ databases">
        <authorList>
            <person name="de Groot N.N."/>
        </authorList>
    </citation>
    <scope>NUCLEOTIDE SEQUENCE [LARGE SCALE GENOMIC DNA]</scope>
    <source>
        <strain evidence="2">DSM 12489</strain>
    </source>
</reference>
<evidence type="ECO:0000313" key="2">
    <source>
        <dbReference type="EMBL" id="SDW98613.1"/>
    </source>
</evidence>
<evidence type="ECO:0000313" key="1">
    <source>
        <dbReference type="EMBL" id="GLV14458.1"/>
    </source>
</evidence>
<name>A0A1H2Y096_9BACL</name>
<reference evidence="1" key="3">
    <citation type="submission" date="2023-02" db="EMBL/GenBank/DDBJ databases">
        <title>Proposal of a novel subspecies: Alicyclobacillus hesperidum subspecies aegle.</title>
        <authorList>
            <person name="Goto K."/>
            <person name="Fujii T."/>
            <person name="Yasui K."/>
            <person name="Mochida K."/>
            <person name="Kato-Tanaka Y."/>
            <person name="Morohoshi S."/>
            <person name="An S.Y."/>
            <person name="Kasai H."/>
            <person name="Yokota A."/>
        </authorList>
    </citation>
    <scope>NUCLEOTIDE SEQUENCE</scope>
    <source>
        <strain evidence="1">DSM 12766</strain>
    </source>
</reference>
<dbReference type="Proteomes" id="UP001157137">
    <property type="component" value="Unassembled WGS sequence"/>
</dbReference>
<reference evidence="3" key="1">
    <citation type="submission" date="2016-10" db="EMBL/GenBank/DDBJ databases">
        <authorList>
            <person name="Varghese N."/>
        </authorList>
    </citation>
    <scope>NUCLEOTIDE SEQUENCE [LARGE SCALE GENOMIC DNA]</scope>
    <source>
        <strain evidence="3">DSM 12489</strain>
    </source>
</reference>